<dbReference type="STRING" id="50429.A0A2B4RJW4"/>
<feature type="compositionally biased region" description="Polar residues" evidence="1">
    <location>
        <begin position="151"/>
        <end position="161"/>
    </location>
</feature>
<protein>
    <submittedName>
        <fullName evidence="3">BAG domain-containing protein Samui</fullName>
    </submittedName>
</protein>
<proteinExistence type="predicted"/>
<feature type="compositionally biased region" description="Basic and acidic residues" evidence="1">
    <location>
        <begin position="163"/>
        <end position="172"/>
    </location>
</feature>
<sequence length="309" mass="35286">MYGDNIYGDPWATDYPPRRGQYGGDIFMGFGDFYGERQFPFWENPGVCFPPTNPRKVSTRKKTRRVKQDQQTMDYAVEVPKQHNARENPSSKHEGEKRKGDTKQTSSPQPKLTQAEWNIPIEYQPQEETVATNDSHEETCKEENPCDCTNAEITDNEQQAAEETDKTSDHYRSMPLTTDVESAKESRPVVDNQGDSQPEIQPLNEQKLAAIKTELARATELIPRVVAFNGKRKDKEFLYLEEHLTLCILGLDLIETDGQENVKCARRAAVKYICSILNDLEDKVRLLVRNRNSFACPTLTNEFVYSGNP</sequence>
<name>A0A2B4RJW4_STYPI</name>
<feature type="compositionally biased region" description="Basic and acidic residues" evidence="1">
    <location>
        <begin position="80"/>
        <end position="102"/>
    </location>
</feature>
<feature type="domain" description="BAG" evidence="2">
    <location>
        <begin position="207"/>
        <end position="284"/>
    </location>
</feature>
<evidence type="ECO:0000259" key="2">
    <source>
        <dbReference type="PROSITE" id="PS51035"/>
    </source>
</evidence>
<evidence type="ECO:0000256" key="1">
    <source>
        <dbReference type="SAM" id="MobiDB-lite"/>
    </source>
</evidence>
<keyword evidence="4" id="KW-1185">Reference proteome</keyword>
<dbReference type="InterPro" id="IPR036533">
    <property type="entry name" value="BAG_dom_sf"/>
</dbReference>
<dbReference type="Gene3D" id="1.20.58.120">
    <property type="entry name" value="BAG domain"/>
    <property type="match status" value="1"/>
</dbReference>
<dbReference type="EMBL" id="LSMT01000537">
    <property type="protein sequence ID" value="PFX16545.1"/>
    <property type="molecule type" value="Genomic_DNA"/>
</dbReference>
<reference evidence="4" key="1">
    <citation type="journal article" date="2017" name="bioRxiv">
        <title>Comparative analysis of the genomes of Stylophora pistillata and Acropora digitifera provides evidence for extensive differences between species of corals.</title>
        <authorList>
            <person name="Voolstra C.R."/>
            <person name="Li Y."/>
            <person name="Liew Y.J."/>
            <person name="Baumgarten S."/>
            <person name="Zoccola D."/>
            <person name="Flot J.-F."/>
            <person name="Tambutte S."/>
            <person name="Allemand D."/>
            <person name="Aranda M."/>
        </authorList>
    </citation>
    <scope>NUCLEOTIDE SEQUENCE [LARGE SCALE GENOMIC DNA]</scope>
</reference>
<feature type="compositionally biased region" description="Polar residues" evidence="1">
    <location>
        <begin position="103"/>
        <end position="116"/>
    </location>
</feature>
<accession>A0A2B4RJW4</accession>
<dbReference type="GO" id="GO:0051087">
    <property type="term" value="F:protein-folding chaperone binding"/>
    <property type="evidence" value="ECO:0007669"/>
    <property type="project" value="InterPro"/>
</dbReference>
<dbReference type="Pfam" id="PF02179">
    <property type="entry name" value="BAG"/>
    <property type="match status" value="1"/>
</dbReference>
<evidence type="ECO:0000313" key="3">
    <source>
        <dbReference type="EMBL" id="PFX16545.1"/>
    </source>
</evidence>
<dbReference type="Proteomes" id="UP000225706">
    <property type="component" value="Unassembled WGS sequence"/>
</dbReference>
<dbReference type="AlphaFoldDB" id="A0A2B4RJW4"/>
<comment type="caution">
    <text evidence="3">The sequence shown here is derived from an EMBL/GenBank/DDBJ whole genome shotgun (WGS) entry which is preliminary data.</text>
</comment>
<feature type="region of interest" description="Disordered" evidence="1">
    <location>
        <begin position="51"/>
        <end position="201"/>
    </location>
</feature>
<dbReference type="OrthoDB" id="333905at2759"/>
<dbReference type="InterPro" id="IPR003103">
    <property type="entry name" value="BAG_domain"/>
</dbReference>
<organism evidence="3 4">
    <name type="scientific">Stylophora pistillata</name>
    <name type="common">Smooth cauliflower coral</name>
    <dbReference type="NCBI Taxonomy" id="50429"/>
    <lineage>
        <taxon>Eukaryota</taxon>
        <taxon>Metazoa</taxon>
        <taxon>Cnidaria</taxon>
        <taxon>Anthozoa</taxon>
        <taxon>Hexacorallia</taxon>
        <taxon>Scleractinia</taxon>
        <taxon>Astrocoeniina</taxon>
        <taxon>Pocilloporidae</taxon>
        <taxon>Stylophora</taxon>
    </lineage>
</organism>
<dbReference type="SUPFAM" id="SSF63491">
    <property type="entry name" value="BAG domain"/>
    <property type="match status" value="1"/>
</dbReference>
<dbReference type="PROSITE" id="PS51035">
    <property type="entry name" value="BAG"/>
    <property type="match status" value="1"/>
</dbReference>
<evidence type="ECO:0000313" key="4">
    <source>
        <dbReference type="Proteomes" id="UP000225706"/>
    </source>
</evidence>
<dbReference type="SMART" id="SM00264">
    <property type="entry name" value="BAG"/>
    <property type="match status" value="1"/>
</dbReference>
<feature type="compositionally biased region" description="Basic and acidic residues" evidence="1">
    <location>
        <begin position="134"/>
        <end position="144"/>
    </location>
</feature>
<gene>
    <name evidence="3" type="primary">Samui</name>
    <name evidence="3" type="ORF">AWC38_SpisGene19174</name>
</gene>